<evidence type="ECO:0000313" key="1">
    <source>
        <dbReference type="EMBL" id="BAM94483.1"/>
    </source>
</evidence>
<protein>
    <submittedName>
        <fullName evidence="1">Uncharacterized protein</fullName>
    </submittedName>
</protein>
<gene>
    <name evidence="1" type="primary">2V</name>
    <name evidence="1" type="synonym">cps1</name>
</gene>
<dbReference type="AlphaFoldDB" id="M1VR86"/>
<sequence>MNNFEWKNIEKKIFCCKSVFQELKLKSLFLILKGNILY</sequence>
<reference evidence="1" key="1">
    <citation type="journal article" date="2013" name="Appl. Environ. Microbiol.">
        <title>Genetic analysis of capsular polysaccharide synthesis gene clusters from all serotypes of Streptococcus suis: potential mechanisms for generation of capsular variation.</title>
        <authorList>
            <person name="Okura M."/>
            <person name="Takamatsu D."/>
            <person name="Maruyama F."/>
            <person name="Nozawa T."/>
            <person name="Nakagawa I."/>
            <person name="Osaki M."/>
            <person name="Sekizaki T."/>
            <person name="Gottschalk M."/>
            <person name="Kumagai Y."/>
            <person name="Hamada S."/>
        </authorList>
    </citation>
    <scope>NUCLEOTIDE SEQUENCE</scope>
    <source>
        <strain evidence="1">2651</strain>
    </source>
</reference>
<accession>M1VR86</accession>
<dbReference type="EMBL" id="AB737816">
    <property type="protein sequence ID" value="BAM94483.1"/>
    <property type="molecule type" value="Genomic_DNA"/>
</dbReference>
<name>M1VR86_STRSU</name>
<proteinExistence type="predicted"/>
<organism evidence="1">
    <name type="scientific">Streptococcus suis</name>
    <dbReference type="NCBI Taxonomy" id="1307"/>
    <lineage>
        <taxon>Bacteria</taxon>
        <taxon>Bacillati</taxon>
        <taxon>Bacillota</taxon>
        <taxon>Bacilli</taxon>
        <taxon>Lactobacillales</taxon>
        <taxon>Streptococcaceae</taxon>
        <taxon>Streptococcus</taxon>
    </lineage>
</organism>